<feature type="transmembrane region" description="Helical" evidence="8">
    <location>
        <begin position="125"/>
        <end position="144"/>
    </location>
</feature>
<keyword evidence="10" id="KW-1185">Reference proteome</keyword>
<comment type="caution">
    <text evidence="9">The sequence shown here is derived from an EMBL/GenBank/DDBJ whole genome shotgun (WGS) entry which is preliminary data.</text>
</comment>
<evidence type="ECO:0000256" key="1">
    <source>
        <dbReference type="ARBA" id="ARBA00004141"/>
    </source>
</evidence>
<dbReference type="GO" id="GO:0005802">
    <property type="term" value="C:trans-Golgi network"/>
    <property type="evidence" value="ECO:0007669"/>
    <property type="project" value="TreeGrafter"/>
</dbReference>
<comment type="subcellular location">
    <subcellularLocation>
        <location evidence="1">Membrane</location>
        <topology evidence="1">Multi-pass membrane protein</topology>
    </subcellularLocation>
</comment>
<keyword evidence="4 8" id="KW-1133">Transmembrane helix</keyword>
<protein>
    <recommendedName>
        <fullName evidence="6">Solute carrier family 66 member 2</fullName>
    </recommendedName>
    <alternativeName>
        <fullName evidence="7">PQ-loop repeat-containing protein 1</fullName>
    </alternativeName>
</protein>
<dbReference type="AlphaFoldDB" id="A0AA39FLP8"/>
<dbReference type="Proteomes" id="UP001168990">
    <property type="component" value="Unassembled WGS sequence"/>
</dbReference>
<evidence type="ECO:0000256" key="6">
    <source>
        <dbReference type="ARBA" id="ARBA00040648"/>
    </source>
</evidence>
<evidence type="ECO:0000256" key="2">
    <source>
        <dbReference type="ARBA" id="ARBA00022692"/>
    </source>
</evidence>
<evidence type="ECO:0000256" key="7">
    <source>
        <dbReference type="ARBA" id="ARBA00043159"/>
    </source>
</evidence>
<dbReference type="SMART" id="SM00679">
    <property type="entry name" value="CTNS"/>
    <property type="match status" value="2"/>
</dbReference>
<dbReference type="EMBL" id="JAQQBS010000002">
    <property type="protein sequence ID" value="KAK0171930.1"/>
    <property type="molecule type" value="Genomic_DNA"/>
</dbReference>
<evidence type="ECO:0000313" key="10">
    <source>
        <dbReference type="Proteomes" id="UP001168990"/>
    </source>
</evidence>
<keyword evidence="2 8" id="KW-0812">Transmembrane</keyword>
<reference evidence="9" key="1">
    <citation type="journal article" date="2023" name="bioRxiv">
        <title>Scaffold-level genome assemblies of two parasitoid biocontrol wasps reveal the parthenogenesis mechanism and an associated novel virus.</title>
        <authorList>
            <person name="Inwood S."/>
            <person name="Skelly J."/>
            <person name="Guhlin J."/>
            <person name="Harrop T."/>
            <person name="Goldson S."/>
            <person name="Dearden P."/>
        </authorList>
    </citation>
    <scope>NUCLEOTIDE SEQUENCE</scope>
    <source>
        <strain evidence="9">Irish</strain>
        <tissue evidence="9">Whole body</tissue>
    </source>
</reference>
<dbReference type="GO" id="GO:0016020">
    <property type="term" value="C:membrane"/>
    <property type="evidence" value="ECO:0007669"/>
    <property type="project" value="UniProtKB-SubCell"/>
</dbReference>
<evidence type="ECO:0000256" key="8">
    <source>
        <dbReference type="SAM" id="Phobius"/>
    </source>
</evidence>
<keyword evidence="5 8" id="KW-0472">Membrane</keyword>
<name>A0AA39FLP8_9HYME</name>
<proteinExistence type="predicted"/>
<feature type="transmembrane region" description="Helical" evidence="8">
    <location>
        <begin position="13"/>
        <end position="34"/>
    </location>
</feature>
<gene>
    <name evidence="9" type="ORF">PV328_005318</name>
</gene>
<dbReference type="PANTHER" id="PTHR14856:SF9">
    <property type="entry name" value="PQ-LOOP REPEAT-CONTAINING PROTEIN 1"/>
    <property type="match status" value="1"/>
</dbReference>
<dbReference type="FunFam" id="1.20.1280.290:FF:000008">
    <property type="entry name" value="PQ-loop repeat-containing protein 1"/>
    <property type="match status" value="1"/>
</dbReference>
<feature type="transmembrane region" description="Helical" evidence="8">
    <location>
        <begin position="46"/>
        <end position="66"/>
    </location>
</feature>
<dbReference type="GO" id="GO:0042147">
    <property type="term" value="P:retrograde transport, endosome to Golgi"/>
    <property type="evidence" value="ECO:0007669"/>
    <property type="project" value="TreeGrafter"/>
</dbReference>
<feature type="transmembrane region" description="Helical" evidence="8">
    <location>
        <begin position="184"/>
        <end position="202"/>
    </location>
</feature>
<dbReference type="InterPro" id="IPR052241">
    <property type="entry name" value="SLC66/Scramblase_ANY1"/>
</dbReference>
<evidence type="ECO:0000256" key="3">
    <source>
        <dbReference type="ARBA" id="ARBA00022737"/>
    </source>
</evidence>
<dbReference type="GO" id="GO:0005829">
    <property type="term" value="C:cytosol"/>
    <property type="evidence" value="ECO:0007669"/>
    <property type="project" value="GOC"/>
</dbReference>
<organism evidence="9 10">
    <name type="scientific">Microctonus aethiopoides</name>
    <dbReference type="NCBI Taxonomy" id="144406"/>
    <lineage>
        <taxon>Eukaryota</taxon>
        <taxon>Metazoa</taxon>
        <taxon>Ecdysozoa</taxon>
        <taxon>Arthropoda</taxon>
        <taxon>Hexapoda</taxon>
        <taxon>Insecta</taxon>
        <taxon>Pterygota</taxon>
        <taxon>Neoptera</taxon>
        <taxon>Endopterygota</taxon>
        <taxon>Hymenoptera</taxon>
        <taxon>Apocrita</taxon>
        <taxon>Ichneumonoidea</taxon>
        <taxon>Braconidae</taxon>
        <taxon>Euphorinae</taxon>
        <taxon>Microctonus</taxon>
    </lineage>
</organism>
<evidence type="ECO:0000256" key="5">
    <source>
        <dbReference type="ARBA" id="ARBA00023136"/>
    </source>
</evidence>
<feature type="transmembrane region" description="Helical" evidence="8">
    <location>
        <begin position="72"/>
        <end position="93"/>
    </location>
</feature>
<dbReference type="GO" id="GO:0005768">
    <property type="term" value="C:endosome"/>
    <property type="evidence" value="ECO:0007669"/>
    <property type="project" value="TreeGrafter"/>
</dbReference>
<dbReference type="PANTHER" id="PTHR14856">
    <property type="entry name" value="PQ-LOOP REPEAT-CONTAINING PROTEIN 1-LIKE PROTEIN"/>
    <property type="match status" value="1"/>
</dbReference>
<dbReference type="FunFam" id="1.20.1280.290:FF:000005">
    <property type="entry name" value="PQ-loop repeat-containing protein 1"/>
    <property type="match status" value="1"/>
</dbReference>
<evidence type="ECO:0000313" key="9">
    <source>
        <dbReference type="EMBL" id="KAK0171930.1"/>
    </source>
</evidence>
<dbReference type="Gene3D" id="1.20.1280.290">
    <property type="match status" value="2"/>
</dbReference>
<dbReference type="InterPro" id="IPR006603">
    <property type="entry name" value="PQ-loop_rpt"/>
</dbReference>
<dbReference type="Pfam" id="PF04193">
    <property type="entry name" value="PQ-loop"/>
    <property type="match status" value="2"/>
</dbReference>
<reference evidence="9" key="2">
    <citation type="submission" date="2023-03" db="EMBL/GenBank/DDBJ databases">
        <authorList>
            <person name="Inwood S.N."/>
            <person name="Skelly J.G."/>
            <person name="Guhlin J."/>
            <person name="Harrop T.W.R."/>
            <person name="Goldson S.G."/>
            <person name="Dearden P.K."/>
        </authorList>
    </citation>
    <scope>NUCLEOTIDE SEQUENCE</scope>
    <source>
        <strain evidence="9">Irish</strain>
        <tissue evidence="9">Whole body</tissue>
    </source>
</reference>
<keyword evidence="3" id="KW-0677">Repeat</keyword>
<evidence type="ECO:0000256" key="4">
    <source>
        <dbReference type="ARBA" id="ARBA00022989"/>
    </source>
</evidence>
<sequence length="245" mass="28300">MLESYEDLTIKDVVSAIASGAIIFGGIVPYIPQYREIKRTQDSTGFSLYVCLAILIANTLRILYWFGKYYELPLLFQSILMIIAMFAMIRLCINANNRNQIIKAKDQVFTDFNSKYFWKWTDFQSYVQFMLVFGTIGGIIMYIFVNNIIFVEITGLLSVLIEGMLGLPQLILNFNNGSTEGMSISMVVMWTMGDVFKTIYFVYRKAPIQFAICGSMQIFIDIIILIQECYYRIFSPPRLYGTRKE</sequence>
<accession>A0AA39FLP8</accession>
<dbReference type="GO" id="GO:0045332">
    <property type="term" value="P:phospholipid translocation"/>
    <property type="evidence" value="ECO:0007669"/>
    <property type="project" value="TreeGrafter"/>
</dbReference>